<evidence type="ECO:0000256" key="1">
    <source>
        <dbReference type="ARBA" id="ARBA00004479"/>
    </source>
</evidence>
<evidence type="ECO:0000259" key="15">
    <source>
        <dbReference type="PROSITE" id="PS50923"/>
    </source>
</evidence>
<dbReference type="InterPro" id="IPR000436">
    <property type="entry name" value="Sushi_SCR_CCP_dom"/>
</dbReference>
<dbReference type="PROSITE" id="PS00010">
    <property type="entry name" value="ASX_HYDROXYL"/>
    <property type="match status" value="2"/>
</dbReference>
<dbReference type="SUPFAM" id="SSF57184">
    <property type="entry name" value="Growth factor receptor domain"/>
    <property type="match status" value="1"/>
</dbReference>
<dbReference type="CDD" id="cd00033">
    <property type="entry name" value="CCP"/>
    <property type="match status" value="2"/>
</dbReference>
<keyword evidence="11" id="KW-0768">Sushi</keyword>
<keyword evidence="8" id="KW-1015">Disulfide bond</keyword>
<dbReference type="PANTHER" id="PTHR24051">
    <property type="entry name" value="SUSHI DOMAIN-CONTAINING PROTEIN 1"/>
    <property type="match status" value="1"/>
</dbReference>
<dbReference type="InterPro" id="IPR049883">
    <property type="entry name" value="NOTCH1_EGF-like"/>
</dbReference>
<dbReference type="CDD" id="cd00054">
    <property type="entry name" value="EGF_CA"/>
    <property type="match status" value="2"/>
</dbReference>
<evidence type="ECO:0000256" key="7">
    <source>
        <dbReference type="ARBA" id="ARBA00023136"/>
    </source>
</evidence>
<dbReference type="InterPro" id="IPR009030">
    <property type="entry name" value="Growth_fac_rcpt_cys_sf"/>
</dbReference>
<dbReference type="GeneID" id="100716696"/>
<feature type="chain" id="PRO_5011522630" evidence="13">
    <location>
        <begin position="27"/>
        <end position="741"/>
    </location>
</feature>
<keyword evidence="3 12" id="KW-0812">Transmembrane</keyword>
<dbReference type="GO" id="GO:0005509">
    <property type="term" value="F:calcium ion binding"/>
    <property type="evidence" value="ECO:0007669"/>
    <property type="project" value="InterPro"/>
</dbReference>
<dbReference type="GO" id="GO:0016020">
    <property type="term" value="C:membrane"/>
    <property type="evidence" value="ECO:0007669"/>
    <property type="project" value="UniProtKB-SubCell"/>
</dbReference>
<dbReference type="InterPro" id="IPR000742">
    <property type="entry name" value="EGF"/>
</dbReference>
<dbReference type="PROSITE" id="PS01186">
    <property type="entry name" value="EGF_2"/>
    <property type="match status" value="1"/>
</dbReference>
<proteinExistence type="predicted"/>
<evidence type="ECO:0000256" key="13">
    <source>
        <dbReference type="SAM" id="SignalP"/>
    </source>
</evidence>
<sequence>MARGSRGARRLLQLQLLLCLTLGGNAAPRADDVCATCHEHATCQQRDGRKICMCNYGFVGNGRTQCIDKNECQFGAAVVCGNHTSCHNTLGGFYCVCLEGYRATNNNKTFIPNDGTFCTDVDECEVSGLCRPGGRCVNTHGSFECYCMDGYLPRGGPEPFHPSRDATVCTEIDCGPPPEVPGGYIVGNYSSRLGSQVRYSCKEGFFRVPEDTVSSCTPLGTWAPPGLYCQEITCGRPPEVQNAILLGNHSSRLGSVAHYVCQEGFESPGGKITSVCTEKGTWRESTLTCREIMTAINNVSVFNNTCLRWQISSGGINSKIIFMINIKGQRSDPVESVHEETVNLTTDSRTPEVCLTLYQGTSYTVNISTAPPRRSVPTVLAFQTADDLLENDGLFNISIFNETCLKLKRHSRKVGSEQIYQFKVLGQKWYLDNFYHATSFNFTTSEQAAQVCLDLYPATDYTVNVTLLGPPEPHSVQITMMTAPAVKQTIRNISVFNETCLRWRSMKTAGTEEMYLFHIWGQRWYQKGYTQEMIFNTTTSSQSPEMCLDLHPGTNYNVSLRSLSSELPVIISLTTQITEPPVPEVESFTVQRGRLPHLTLRKAKERGGPISSYQVLVLPLDLQSIFSCDYEGAASFFSNASDTAGYVAAELLAKDVTDDTMEISIGDRLYYGKYYNAPLKTGNDYHIVLRITSEWNKVRRFSCAVLAQVKGSSLTLEQMVGVGLGSIALVMALAFLSFLAV</sequence>
<evidence type="ECO:0000256" key="5">
    <source>
        <dbReference type="ARBA" id="ARBA00022737"/>
    </source>
</evidence>
<dbReference type="Pfam" id="PF00084">
    <property type="entry name" value="Sushi"/>
    <property type="match status" value="2"/>
</dbReference>
<keyword evidence="17" id="KW-1185">Reference proteome</keyword>
<dbReference type="PROSITE" id="PS50923">
    <property type="entry name" value="SUSHI"/>
    <property type="match status" value="2"/>
</dbReference>
<comment type="subcellular location">
    <subcellularLocation>
        <location evidence="1">Membrane</location>
        <topology evidence="1">Single-pass type I membrane protein</topology>
    </subcellularLocation>
</comment>
<keyword evidence="9" id="KW-0325">Glycoprotein</keyword>
<organism evidence="16 17">
    <name type="scientific">Cavia porcellus</name>
    <name type="common">Guinea pig</name>
    <dbReference type="NCBI Taxonomy" id="10141"/>
    <lineage>
        <taxon>Eukaryota</taxon>
        <taxon>Metazoa</taxon>
        <taxon>Chordata</taxon>
        <taxon>Craniata</taxon>
        <taxon>Vertebrata</taxon>
        <taxon>Euteleostomi</taxon>
        <taxon>Mammalia</taxon>
        <taxon>Eutheria</taxon>
        <taxon>Euarchontoglires</taxon>
        <taxon>Glires</taxon>
        <taxon>Rodentia</taxon>
        <taxon>Hystricomorpha</taxon>
        <taxon>Caviidae</taxon>
        <taxon>Cavia</taxon>
    </lineage>
</organism>
<reference evidence="16" key="3">
    <citation type="submission" date="2025-09" db="UniProtKB">
        <authorList>
            <consortium name="Ensembl"/>
        </authorList>
    </citation>
    <scope>IDENTIFICATION</scope>
    <source>
        <strain evidence="16">2N</strain>
    </source>
</reference>
<dbReference type="HOGENOM" id="CLU_020797_0_0_1"/>
<evidence type="ECO:0000259" key="14">
    <source>
        <dbReference type="PROSITE" id="PS50026"/>
    </source>
</evidence>
<dbReference type="InterPro" id="IPR051622">
    <property type="entry name" value="R-tyr_protein_phosphatases"/>
</dbReference>
<dbReference type="Pfam" id="PF23144">
    <property type="entry name" value="Fn3_PTPRU"/>
    <property type="match status" value="1"/>
</dbReference>
<reference evidence="16" key="2">
    <citation type="submission" date="2025-08" db="UniProtKB">
        <authorList>
            <consortium name="Ensembl"/>
        </authorList>
    </citation>
    <scope>IDENTIFICATION</scope>
    <source>
        <strain evidence="16">2N</strain>
    </source>
</reference>
<dbReference type="Proteomes" id="UP000005447">
    <property type="component" value="Unassembled WGS sequence"/>
</dbReference>
<evidence type="ECO:0000256" key="4">
    <source>
        <dbReference type="ARBA" id="ARBA00022729"/>
    </source>
</evidence>
<dbReference type="InterPro" id="IPR000152">
    <property type="entry name" value="EGF-type_Asp/Asn_hydroxyl_site"/>
</dbReference>
<accession>H0V6V9</accession>
<dbReference type="SMART" id="SM00032">
    <property type="entry name" value="CCP"/>
    <property type="match status" value="2"/>
</dbReference>
<dbReference type="Ensembl" id="ENSCPOT00000006097.3">
    <property type="protein sequence ID" value="ENSCPOP00000005446.3"/>
    <property type="gene ID" value="ENSCPOG00000006033.4"/>
</dbReference>
<evidence type="ECO:0000313" key="17">
    <source>
        <dbReference type="Proteomes" id="UP000005447"/>
    </source>
</evidence>
<dbReference type="Gene3D" id="2.10.25.10">
    <property type="entry name" value="Laminin"/>
    <property type="match status" value="3"/>
</dbReference>
<dbReference type="EMBL" id="AAKN02049981">
    <property type="status" value="NOT_ANNOTATED_CDS"/>
    <property type="molecule type" value="Genomic_DNA"/>
</dbReference>
<keyword evidence="5" id="KW-0677">Repeat</keyword>
<dbReference type="InterPro" id="IPR018097">
    <property type="entry name" value="EGF_Ca-bd_CS"/>
</dbReference>
<dbReference type="eggNOG" id="KOG1217">
    <property type="taxonomic scope" value="Eukaryota"/>
</dbReference>
<dbReference type="InterPro" id="IPR001881">
    <property type="entry name" value="EGF-like_Ca-bd_dom"/>
</dbReference>
<comment type="caution">
    <text evidence="10">Lacks conserved residue(s) required for the propagation of feature annotation.</text>
</comment>
<dbReference type="VEuPathDB" id="HostDB:ENSCPOG00000006033"/>
<dbReference type="SMART" id="SM00179">
    <property type="entry name" value="EGF_CA"/>
    <property type="match status" value="2"/>
</dbReference>
<feature type="domain" description="Sushi" evidence="15">
    <location>
        <begin position="232"/>
        <end position="291"/>
    </location>
</feature>
<dbReference type="EMBL" id="AAKN02049979">
    <property type="status" value="NOT_ANNOTATED_CDS"/>
    <property type="molecule type" value="Genomic_DNA"/>
</dbReference>
<dbReference type="PANTHER" id="PTHR24051:SF5">
    <property type="entry name" value="SUSHI DOMAIN-CONTAINING PROTEIN 1"/>
    <property type="match status" value="1"/>
</dbReference>
<dbReference type="InParanoid" id="H0V6V9"/>
<protein>
    <submittedName>
        <fullName evidence="16">Sushi domain containing 1</fullName>
    </submittedName>
</protein>
<dbReference type="Gene3D" id="2.10.70.10">
    <property type="entry name" value="Complement Module, domain 1"/>
    <property type="match status" value="2"/>
</dbReference>
<feature type="transmembrane region" description="Helical" evidence="12">
    <location>
        <begin position="719"/>
        <end position="740"/>
    </location>
</feature>
<dbReference type="EMBL" id="AAKN02049980">
    <property type="status" value="NOT_ANNOTATED_CDS"/>
    <property type="molecule type" value="Genomic_DNA"/>
</dbReference>
<evidence type="ECO:0000313" key="16">
    <source>
        <dbReference type="Ensembl" id="ENSCPOP00000005446.3"/>
    </source>
</evidence>
<evidence type="ECO:0000256" key="6">
    <source>
        <dbReference type="ARBA" id="ARBA00022989"/>
    </source>
</evidence>
<dbReference type="PROSITE" id="PS50026">
    <property type="entry name" value="EGF_3"/>
    <property type="match status" value="2"/>
</dbReference>
<keyword evidence="6 12" id="KW-1133">Transmembrane helix</keyword>
<dbReference type="InterPro" id="IPR057598">
    <property type="entry name" value="Fn3_PTPRU"/>
</dbReference>
<dbReference type="Pfam" id="PF07645">
    <property type="entry name" value="EGF_CA"/>
    <property type="match status" value="2"/>
</dbReference>
<dbReference type="SUPFAM" id="SSF57535">
    <property type="entry name" value="Complement control module/SCR domain"/>
    <property type="match status" value="2"/>
</dbReference>
<dbReference type="SMART" id="SM00181">
    <property type="entry name" value="EGF"/>
    <property type="match status" value="3"/>
</dbReference>
<evidence type="ECO:0000256" key="2">
    <source>
        <dbReference type="ARBA" id="ARBA00022536"/>
    </source>
</evidence>
<dbReference type="OMA" id="TCLRWQI"/>
<feature type="domain" description="Sushi" evidence="15">
    <location>
        <begin position="172"/>
        <end position="231"/>
    </location>
</feature>
<dbReference type="Bgee" id="ENSCPOG00000006033">
    <property type="expression patterns" value="Expressed in ovary and 8 other cell types or tissues"/>
</dbReference>
<dbReference type="EMBL" id="AAKN02049978">
    <property type="status" value="NOT_ANNOTATED_CDS"/>
    <property type="molecule type" value="Genomic_DNA"/>
</dbReference>
<dbReference type="PROSITE" id="PS01187">
    <property type="entry name" value="EGF_CA"/>
    <property type="match status" value="1"/>
</dbReference>
<evidence type="ECO:0000256" key="11">
    <source>
        <dbReference type="PROSITE-ProRule" id="PRU00302"/>
    </source>
</evidence>
<feature type="signal peptide" evidence="13">
    <location>
        <begin position="1"/>
        <end position="26"/>
    </location>
</feature>
<dbReference type="InterPro" id="IPR035976">
    <property type="entry name" value="Sushi/SCR/CCP_sf"/>
</dbReference>
<feature type="domain" description="EGF-like" evidence="14">
    <location>
        <begin position="68"/>
        <end position="107"/>
    </location>
</feature>
<dbReference type="AlphaFoldDB" id="H0V6V9"/>
<evidence type="ECO:0000256" key="12">
    <source>
        <dbReference type="SAM" id="Phobius"/>
    </source>
</evidence>
<keyword evidence="4 13" id="KW-0732">Signal</keyword>
<evidence type="ECO:0000256" key="9">
    <source>
        <dbReference type="ARBA" id="ARBA00023180"/>
    </source>
</evidence>
<dbReference type="CTD" id="64420"/>
<dbReference type="STRING" id="10141.ENSCPOP00000005446"/>
<name>H0V6V9_CAVPO</name>
<evidence type="ECO:0000256" key="10">
    <source>
        <dbReference type="PROSITE-ProRule" id="PRU00076"/>
    </source>
</evidence>
<dbReference type="FunFam" id="2.10.25.10:FF:000038">
    <property type="entry name" value="Fibrillin 2"/>
    <property type="match status" value="1"/>
</dbReference>
<gene>
    <name evidence="16" type="primary">SUSD1</name>
</gene>
<dbReference type="FunCoup" id="H0V6V9">
    <property type="interactions" value="25"/>
</dbReference>
<keyword evidence="2 10" id="KW-0245">EGF-like domain</keyword>
<dbReference type="GeneTree" id="ENSGT00390000013892"/>
<evidence type="ECO:0000256" key="8">
    <source>
        <dbReference type="ARBA" id="ARBA00023157"/>
    </source>
</evidence>
<feature type="domain" description="EGF-like" evidence="14">
    <location>
        <begin position="120"/>
        <end position="157"/>
    </location>
</feature>
<keyword evidence="7 12" id="KW-0472">Membrane</keyword>
<dbReference type="OrthoDB" id="9943809at2759"/>
<dbReference type="KEGG" id="cpoc:100716696"/>
<reference evidence="17" key="1">
    <citation type="journal article" date="2011" name="Nature">
        <title>A high-resolution map of human evolutionary constraint using 29 mammals.</title>
        <authorList>
            <person name="Lindblad-Toh K."/>
            <person name="Garber M."/>
            <person name="Zuk O."/>
            <person name="Lin M.F."/>
            <person name="Parker B.J."/>
            <person name="Washietl S."/>
            <person name="Kheradpour P."/>
            <person name="Ernst J."/>
            <person name="Jordan G."/>
            <person name="Mauceli E."/>
            <person name="Ward L.D."/>
            <person name="Lowe C.B."/>
            <person name="Holloway A.K."/>
            <person name="Clamp M."/>
            <person name="Gnerre S."/>
            <person name="Alfoldi J."/>
            <person name="Beal K."/>
            <person name="Chang J."/>
            <person name="Clawson H."/>
            <person name="Cuff J."/>
            <person name="Di Palma F."/>
            <person name="Fitzgerald S."/>
            <person name="Flicek P."/>
            <person name="Guttman M."/>
            <person name="Hubisz M.J."/>
            <person name="Jaffe D.B."/>
            <person name="Jungreis I."/>
            <person name="Kent W.J."/>
            <person name="Kostka D."/>
            <person name="Lara M."/>
            <person name="Martins A.L."/>
            <person name="Massingham T."/>
            <person name="Moltke I."/>
            <person name="Raney B.J."/>
            <person name="Rasmussen M.D."/>
            <person name="Robinson J."/>
            <person name="Stark A."/>
            <person name="Vilella A.J."/>
            <person name="Wen J."/>
            <person name="Xie X."/>
            <person name="Zody M.C."/>
            <person name="Baldwin J."/>
            <person name="Bloom T."/>
            <person name="Chin C.W."/>
            <person name="Heiman D."/>
            <person name="Nicol R."/>
            <person name="Nusbaum C."/>
            <person name="Young S."/>
            <person name="Wilkinson J."/>
            <person name="Worley K.C."/>
            <person name="Kovar C.L."/>
            <person name="Muzny D.M."/>
            <person name="Gibbs R.A."/>
            <person name="Cree A."/>
            <person name="Dihn H.H."/>
            <person name="Fowler G."/>
            <person name="Jhangiani S."/>
            <person name="Joshi V."/>
            <person name="Lee S."/>
            <person name="Lewis L.R."/>
            <person name="Nazareth L.V."/>
            <person name="Okwuonu G."/>
            <person name="Santibanez J."/>
            <person name="Warren W.C."/>
            <person name="Mardis E.R."/>
            <person name="Weinstock G.M."/>
            <person name="Wilson R.K."/>
            <person name="Delehaunty K."/>
            <person name="Dooling D."/>
            <person name="Fronik C."/>
            <person name="Fulton L."/>
            <person name="Fulton B."/>
            <person name="Graves T."/>
            <person name="Minx P."/>
            <person name="Sodergren E."/>
            <person name="Birney E."/>
            <person name="Margulies E.H."/>
            <person name="Herrero J."/>
            <person name="Green E.D."/>
            <person name="Haussler D."/>
            <person name="Siepel A."/>
            <person name="Goldman N."/>
            <person name="Pollard K.S."/>
            <person name="Pedersen J.S."/>
            <person name="Lander E.S."/>
            <person name="Kellis M."/>
        </authorList>
    </citation>
    <scope>NUCLEOTIDE SEQUENCE [LARGE SCALE GENOMIC DNA]</scope>
    <source>
        <strain evidence="17">2N</strain>
    </source>
</reference>
<evidence type="ECO:0000256" key="3">
    <source>
        <dbReference type="ARBA" id="ARBA00022692"/>
    </source>
</evidence>